<dbReference type="PATRIC" id="fig|29343.3.peg.547"/>
<evidence type="ECO:0000256" key="3">
    <source>
        <dbReference type="ARBA" id="ARBA00012937"/>
    </source>
</evidence>
<dbReference type="HOGENOM" id="CLU_017290_1_3_9"/>
<dbReference type="EC" id="6.3.1.2" evidence="3"/>
<dbReference type="InterPro" id="IPR008146">
    <property type="entry name" value="Gln_synth_cat_dom"/>
</dbReference>
<dbReference type="SUPFAM" id="SSF54368">
    <property type="entry name" value="Glutamine synthetase, N-terminal domain"/>
    <property type="match status" value="1"/>
</dbReference>
<keyword evidence="5" id="KW-0963">Cytoplasm</keyword>
<gene>
    <name evidence="20" type="primary">glnA</name>
    <name evidence="20" type="ORF">CCDG5_0529</name>
</gene>
<evidence type="ECO:0000256" key="12">
    <source>
        <dbReference type="ARBA" id="ARBA00049436"/>
    </source>
</evidence>
<dbReference type="Pfam" id="PF00120">
    <property type="entry name" value="Gln-synt_C"/>
    <property type="match status" value="1"/>
</dbReference>
<dbReference type="GO" id="GO:0005524">
    <property type="term" value="F:ATP binding"/>
    <property type="evidence" value="ECO:0007669"/>
    <property type="project" value="UniProtKB-KW"/>
</dbReference>
<comment type="cofactor">
    <cofactor evidence="15">
        <name>Mg(2+)</name>
        <dbReference type="ChEBI" id="CHEBI:18420"/>
    </cofactor>
    <text evidence="15">Binds 2 Mg(2+) ions per subunit.</text>
</comment>
<evidence type="ECO:0000259" key="19">
    <source>
        <dbReference type="PROSITE" id="PS51987"/>
    </source>
</evidence>
<keyword evidence="7 15" id="KW-0479">Metal-binding</keyword>
<dbReference type="InterPro" id="IPR014746">
    <property type="entry name" value="Gln_synth/guanido_kin_cat_dom"/>
</dbReference>
<dbReference type="NCBIfam" id="TIGR00653">
    <property type="entry name" value="GlnA"/>
    <property type="match status" value="1"/>
</dbReference>
<evidence type="ECO:0000256" key="14">
    <source>
        <dbReference type="PIRSR" id="PIRSR604809-2"/>
    </source>
</evidence>
<comment type="subcellular location">
    <subcellularLocation>
        <location evidence="1">Cytoplasm</location>
    </subcellularLocation>
</comment>
<keyword evidence="8 14" id="KW-0547">Nucleotide-binding</keyword>
<dbReference type="Gene3D" id="3.30.590.10">
    <property type="entry name" value="Glutamine synthetase/guanido kinase, catalytic domain"/>
    <property type="match status" value="1"/>
</dbReference>
<evidence type="ECO:0000259" key="18">
    <source>
        <dbReference type="PROSITE" id="PS51986"/>
    </source>
</evidence>
<keyword evidence="15" id="KW-0460">Magnesium</keyword>
<evidence type="ECO:0000256" key="16">
    <source>
        <dbReference type="PROSITE-ProRule" id="PRU01330"/>
    </source>
</evidence>
<feature type="binding site" evidence="15">
    <location>
        <position position="191"/>
    </location>
    <ligand>
        <name>Mg(2+)</name>
        <dbReference type="ChEBI" id="CHEBI:18420"/>
        <label>1</label>
    </ligand>
</feature>
<evidence type="ECO:0000256" key="9">
    <source>
        <dbReference type="ARBA" id="ARBA00022840"/>
    </source>
</evidence>
<keyword evidence="9 14" id="KW-0067">ATP-binding</keyword>
<evidence type="ECO:0000256" key="7">
    <source>
        <dbReference type="ARBA" id="ARBA00022723"/>
    </source>
</evidence>
<dbReference type="AlphaFoldDB" id="A0A078KR72"/>
<evidence type="ECO:0000313" key="20">
    <source>
        <dbReference type="EMBL" id="CDZ23660.1"/>
    </source>
</evidence>
<evidence type="ECO:0000313" key="21">
    <source>
        <dbReference type="Proteomes" id="UP000032431"/>
    </source>
</evidence>
<evidence type="ECO:0000256" key="4">
    <source>
        <dbReference type="ARBA" id="ARBA00021364"/>
    </source>
</evidence>
<dbReference type="OrthoDB" id="9807095at2"/>
<protein>
    <recommendedName>
        <fullName evidence="4">Glutamine synthetase</fullName>
        <ecNumber evidence="3">6.3.1.2</ecNumber>
    </recommendedName>
    <alternativeName>
        <fullName evidence="11">Glutamate--ammonia ligase</fullName>
    </alternativeName>
    <alternativeName>
        <fullName evidence="10">Glutamine synthetase I alpha</fullName>
    </alternativeName>
</protein>
<dbReference type="PROSITE" id="PS51987">
    <property type="entry name" value="GS_CATALYTIC"/>
    <property type="match status" value="1"/>
</dbReference>
<dbReference type="GO" id="GO:0006542">
    <property type="term" value="P:glutamine biosynthetic process"/>
    <property type="evidence" value="ECO:0007669"/>
    <property type="project" value="InterPro"/>
</dbReference>
<evidence type="ECO:0000256" key="2">
    <source>
        <dbReference type="ARBA" id="ARBA00009897"/>
    </source>
</evidence>
<feature type="binding site" evidence="14">
    <location>
        <position position="179"/>
    </location>
    <ligand>
        <name>ATP</name>
        <dbReference type="ChEBI" id="CHEBI:30616"/>
    </ligand>
</feature>
<feature type="domain" description="GS beta-grasp" evidence="18">
    <location>
        <begin position="13"/>
        <end position="97"/>
    </location>
</feature>
<dbReference type="Gene3D" id="3.10.20.70">
    <property type="entry name" value="Glutamine synthetase, N-terminal domain"/>
    <property type="match status" value="1"/>
</dbReference>
<feature type="binding site" evidence="15">
    <location>
        <position position="127"/>
    </location>
    <ligand>
        <name>Mg(2+)</name>
        <dbReference type="ChEBI" id="CHEBI:18420"/>
        <label>1</label>
    </ligand>
</feature>
<feature type="binding site" evidence="15">
    <location>
        <position position="328"/>
    </location>
    <ligand>
        <name>Mg(2+)</name>
        <dbReference type="ChEBI" id="CHEBI:18420"/>
        <label>1</label>
    </ligand>
</feature>
<dbReference type="GO" id="GO:0005737">
    <property type="term" value="C:cytoplasm"/>
    <property type="evidence" value="ECO:0007669"/>
    <property type="project" value="UniProtKB-SubCell"/>
</dbReference>
<dbReference type="EMBL" id="LM995447">
    <property type="protein sequence ID" value="CDZ23660.1"/>
    <property type="molecule type" value="Genomic_DNA"/>
</dbReference>
<feature type="binding site" evidence="13">
    <location>
        <position position="299"/>
    </location>
    <ligand>
        <name>L-glutamate</name>
        <dbReference type="ChEBI" id="CHEBI:29985"/>
    </ligand>
</feature>
<dbReference type="STRING" id="29343.CCDG5_0529"/>
<dbReference type="PROSITE" id="PS00180">
    <property type="entry name" value="GLNA_1"/>
    <property type="match status" value="1"/>
</dbReference>
<feature type="binding site" evidence="13">
    <location>
        <position position="293"/>
    </location>
    <ligand>
        <name>L-glutamate</name>
        <dbReference type="ChEBI" id="CHEBI:29985"/>
    </ligand>
</feature>
<evidence type="ECO:0000256" key="17">
    <source>
        <dbReference type="RuleBase" id="RU000384"/>
    </source>
</evidence>
<dbReference type="Proteomes" id="UP000032431">
    <property type="component" value="Chromosome I"/>
</dbReference>
<evidence type="ECO:0000256" key="11">
    <source>
        <dbReference type="ARBA" id="ARBA00030668"/>
    </source>
</evidence>
<keyword evidence="6 20" id="KW-0436">Ligase</keyword>
<comment type="similarity">
    <text evidence="2 16 17">Belongs to the glutamine synthetase family.</text>
</comment>
<evidence type="ECO:0000256" key="1">
    <source>
        <dbReference type="ARBA" id="ARBA00004496"/>
    </source>
</evidence>
<dbReference type="InterPro" id="IPR027302">
    <property type="entry name" value="Gln_synth_N_conserv_site"/>
</dbReference>
<evidence type="ECO:0000256" key="5">
    <source>
        <dbReference type="ARBA" id="ARBA00022490"/>
    </source>
</evidence>
<accession>A0A078KR72</accession>
<dbReference type="PANTHER" id="PTHR43785">
    <property type="entry name" value="GAMMA-GLUTAMYLPUTRESCINE SYNTHETASE"/>
    <property type="match status" value="1"/>
</dbReference>
<evidence type="ECO:0000256" key="10">
    <source>
        <dbReference type="ARBA" id="ARBA00030136"/>
    </source>
</evidence>
<dbReference type="PANTHER" id="PTHR43785:SF12">
    <property type="entry name" value="TYPE-1 GLUTAMINE SYNTHETASE 2"/>
    <property type="match status" value="1"/>
</dbReference>
<dbReference type="KEGG" id="ccel:CCDG5_0529"/>
<organism evidence="20 21">
    <name type="scientific">[Clostridium] cellulosi</name>
    <dbReference type="NCBI Taxonomy" id="29343"/>
    <lineage>
        <taxon>Bacteria</taxon>
        <taxon>Bacillati</taxon>
        <taxon>Bacillota</taxon>
        <taxon>Clostridia</taxon>
        <taxon>Eubacteriales</taxon>
        <taxon>Oscillospiraceae</taxon>
        <taxon>Oscillospiraceae incertae sedis</taxon>
    </lineage>
</organism>
<dbReference type="PROSITE" id="PS51986">
    <property type="entry name" value="GS_BETA_GRASP"/>
    <property type="match status" value="1"/>
</dbReference>
<reference evidence="21" key="1">
    <citation type="submission" date="2014-07" db="EMBL/GenBank/DDBJ databases">
        <authorList>
            <person name="Wibberg D."/>
        </authorList>
    </citation>
    <scope>NUCLEOTIDE SEQUENCE [LARGE SCALE GENOMIC DNA]</scope>
    <source>
        <strain evidence="21">DG5</strain>
    </source>
</reference>
<dbReference type="GO" id="GO:0004356">
    <property type="term" value="F:glutamine synthetase activity"/>
    <property type="evidence" value="ECO:0007669"/>
    <property type="project" value="UniProtKB-EC"/>
</dbReference>
<proteinExistence type="inferred from homology"/>
<keyword evidence="21" id="KW-1185">Reference proteome</keyword>
<dbReference type="SMART" id="SM01230">
    <property type="entry name" value="Gln-synt_C"/>
    <property type="match status" value="1"/>
</dbReference>
<feature type="binding site" evidence="13">
    <location>
        <position position="311"/>
    </location>
    <ligand>
        <name>L-glutamate</name>
        <dbReference type="ChEBI" id="CHEBI:29985"/>
    </ligand>
</feature>
<name>A0A078KR72_9FIRM</name>
<dbReference type="SUPFAM" id="SSF55931">
    <property type="entry name" value="Glutamine synthetase/guanido kinase"/>
    <property type="match status" value="1"/>
</dbReference>
<feature type="domain" description="GS catalytic" evidence="19">
    <location>
        <begin position="104"/>
        <end position="439"/>
    </location>
</feature>
<dbReference type="InterPro" id="IPR036651">
    <property type="entry name" value="Gln_synt_N_sf"/>
</dbReference>
<feature type="binding site" evidence="15">
    <location>
        <position position="240"/>
    </location>
    <ligand>
        <name>Mg(2+)</name>
        <dbReference type="ChEBI" id="CHEBI:18420"/>
        <label>1</label>
    </ligand>
</feature>
<evidence type="ECO:0000256" key="8">
    <source>
        <dbReference type="ARBA" id="ARBA00022741"/>
    </source>
</evidence>
<feature type="binding site" evidence="15">
    <location>
        <position position="129"/>
    </location>
    <ligand>
        <name>Mg(2+)</name>
        <dbReference type="ChEBI" id="CHEBI:18420"/>
        <label>1</label>
    </ligand>
</feature>
<dbReference type="GO" id="GO:0046872">
    <property type="term" value="F:metal ion binding"/>
    <property type="evidence" value="ECO:0007669"/>
    <property type="project" value="UniProtKB-KW"/>
</dbReference>
<comment type="catalytic activity">
    <reaction evidence="12">
        <text>L-glutamate + NH4(+) + ATP = L-glutamine + ADP + phosphate + H(+)</text>
        <dbReference type="Rhea" id="RHEA:16169"/>
        <dbReference type="ChEBI" id="CHEBI:15378"/>
        <dbReference type="ChEBI" id="CHEBI:28938"/>
        <dbReference type="ChEBI" id="CHEBI:29985"/>
        <dbReference type="ChEBI" id="CHEBI:30616"/>
        <dbReference type="ChEBI" id="CHEBI:43474"/>
        <dbReference type="ChEBI" id="CHEBI:58359"/>
        <dbReference type="ChEBI" id="CHEBI:456216"/>
        <dbReference type="EC" id="6.3.1.2"/>
    </reaction>
</comment>
<dbReference type="Pfam" id="PF03951">
    <property type="entry name" value="Gln-synt_N"/>
    <property type="match status" value="1"/>
</dbReference>
<evidence type="ECO:0000256" key="15">
    <source>
        <dbReference type="PIRSR" id="PIRSR604809-3"/>
    </source>
</evidence>
<evidence type="ECO:0000256" key="6">
    <source>
        <dbReference type="ARBA" id="ARBA00022598"/>
    </source>
</evidence>
<dbReference type="InterPro" id="IPR004809">
    <property type="entry name" value="Gln_synth_I"/>
</dbReference>
<feature type="binding site" evidence="14">
    <location>
        <position position="311"/>
    </location>
    <ligand>
        <name>ATP</name>
        <dbReference type="ChEBI" id="CHEBI:30616"/>
    </ligand>
</feature>
<feature type="binding site" evidence="15">
    <location>
        <position position="184"/>
    </location>
    <ligand>
        <name>Mg(2+)</name>
        <dbReference type="ChEBI" id="CHEBI:18420"/>
        <label>1</label>
    </ligand>
</feature>
<sequence length="439" mass="49352">MEREDVLRFVEDNNVKFIRFQFTDIGGIMKNIAINESNIENALDGTIFDGSSIEGFARVGESDMLLIPDLSTLNIIPWRSQQGKVARFISDVFLPDGRPFDGDPRYILKKTLAKAAKEGYTFDVGPECEFFLFHTDDRGLPTTQTHDTASYFDLAPIDLGEDARREMCLVLEEMGFIIDASHHEAAAGQHEIDFRHDEALKTADNIMTFKMVVKIIAQKHGLHATFMPKPLSNEAGSGMHINMQLFKNGQNVFADNTDPIGISKEARHFIGGIFKHINGITALTNPLVNSYKRLIPGNEAPSYTTWSRNIRGPLIRIPIVRDGSAKLELLSPDAACNPYLALSVLLEAGLEGIREGIEPPAEITENPMNMSAERMKELGVKRLPESLGDALKAFEADELIKNTLGSYTFSRYLSIKRAEWEEYCRQVNEWELERYLSIY</sequence>
<evidence type="ECO:0000256" key="13">
    <source>
        <dbReference type="PIRSR" id="PIRSR604809-1"/>
    </source>
</evidence>
<dbReference type="InterPro" id="IPR008147">
    <property type="entry name" value="Gln_synt_N"/>
</dbReference>